<dbReference type="InterPro" id="IPR001046">
    <property type="entry name" value="NRAMP_fam"/>
</dbReference>
<organism evidence="8 9">
    <name type="scientific">Pseudomonas oryzihabitans</name>
    <dbReference type="NCBI Taxonomy" id="47885"/>
    <lineage>
        <taxon>Bacteria</taxon>
        <taxon>Pseudomonadati</taxon>
        <taxon>Pseudomonadota</taxon>
        <taxon>Gammaproteobacteria</taxon>
        <taxon>Pseudomonadales</taxon>
        <taxon>Pseudomonadaceae</taxon>
        <taxon>Pseudomonas</taxon>
    </lineage>
</organism>
<evidence type="ECO:0000313" key="8">
    <source>
        <dbReference type="EMBL" id="ALZ84352.1"/>
    </source>
</evidence>
<sequence>MERSGSVDKSVPVAQEHSSGLRRMAKLLGPGIIAVLSWLGAGDLITSSVAGANYGYAMMWVLAVSLLLRFLIVNIIARFQLCNNKGMSILEGYAQLHPVFAWFMLGYALVMGHLTNAYMLKGAGEALATLLHVDYPLLCSVAVVIAIWLLVGRNFYALIEGVMKVLLAVMTLAFITLAVMSGPDLGGILRGTIGFSIPPDEGVHGALLVAVSVIGAVAGSIANFVHPYVMKEKGWTGPEHKRIQRNDLLFAVVVGIIINLAIWVVGVEILRPNGLQVNTLNDLGSALELFFGSGGWLIFFTGVFATLFASVVGKTTAFPMLITDALQHIRPERRERYGKTFHKDPLHKWFMLFILVTPLVWSLPGMPDFVTLTIGVNALNIVGLPVISLGLLIMSNQKSLLGDKYRNNWFENLALGFATLLAIWVAIQLGIQLLG</sequence>
<name>A0A0U4VMF7_9PSED</name>
<dbReference type="GO" id="GO:0034755">
    <property type="term" value="P:iron ion transmembrane transport"/>
    <property type="evidence" value="ECO:0007669"/>
    <property type="project" value="TreeGrafter"/>
</dbReference>
<feature type="transmembrane region" description="Helical" evidence="7">
    <location>
        <begin position="413"/>
        <end position="434"/>
    </location>
</feature>
<gene>
    <name evidence="8" type="ORF">APT59_09085</name>
</gene>
<feature type="transmembrane region" description="Helical" evidence="7">
    <location>
        <begin position="27"/>
        <end position="45"/>
    </location>
</feature>
<dbReference type="KEGG" id="por:APT59_09085"/>
<evidence type="ECO:0000256" key="3">
    <source>
        <dbReference type="ARBA" id="ARBA00022692"/>
    </source>
</evidence>
<accession>A0A0U4VMF7</accession>
<dbReference type="GO" id="GO:0005384">
    <property type="term" value="F:manganese ion transmembrane transporter activity"/>
    <property type="evidence" value="ECO:0007669"/>
    <property type="project" value="TreeGrafter"/>
</dbReference>
<evidence type="ECO:0000256" key="5">
    <source>
        <dbReference type="ARBA" id="ARBA00022989"/>
    </source>
</evidence>
<feature type="transmembrane region" description="Helical" evidence="7">
    <location>
        <begin position="203"/>
        <end position="225"/>
    </location>
</feature>
<dbReference type="GO" id="GO:0015086">
    <property type="term" value="F:cadmium ion transmembrane transporter activity"/>
    <property type="evidence" value="ECO:0007669"/>
    <property type="project" value="TreeGrafter"/>
</dbReference>
<dbReference type="Pfam" id="PF01566">
    <property type="entry name" value="Nramp"/>
    <property type="match status" value="1"/>
</dbReference>
<evidence type="ECO:0000256" key="6">
    <source>
        <dbReference type="ARBA" id="ARBA00023136"/>
    </source>
</evidence>
<keyword evidence="4" id="KW-0769">Symport</keyword>
<feature type="transmembrane region" description="Helical" evidence="7">
    <location>
        <begin position="165"/>
        <end position="183"/>
    </location>
</feature>
<reference evidence="8 9" key="1">
    <citation type="submission" date="2016-01" db="EMBL/GenBank/DDBJ databases">
        <title>Annotation of Pseudomonas oryzihabitans USDA-ARS-USMARC-56511.</title>
        <authorList>
            <person name="Harhay G.P."/>
            <person name="Harhay D.M."/>
            <person name="Smith T.P.L."/>
            <person name="Bono J.L."/>
            <person name="Heaton M.P."/>
            <person name="Clawson M.L."/>
            <person name="Chitko-Mckown C.G."/>
            <person name="Capik S.F."/>
            <person name="DeDonder K.D."/>
            <person name="Apley M.D."/>
            <person name="Lubbers B.V."/>
            <person name="White B.J."/>
            <person name="Larson R.L."/>
        </authorList>
    </citation>
    <scope>NUCLEOTIDE SEQUENCE [LARGE SCALE GENOMIC DNA]</scope>
    <source>
        <strain evidence="8 9">USDA-ARS-USMARC-56511</strain>
    </source>
</reference>
<dbReference type="PANTHER" id="PTHR11706:SF33">
    <property type="entry name" value="NATURAL RESISTANCE-ASSOCIATED MACROPHAGE PROTEIN 2"/>
    <property type="match status" value="1"/>
</dbReference>
<feature type="transmembrane region" description="Helical" evidence="7">
    <location>
        <begin position="57"/>
        <end position="77"/>
    </location>
</feature>
<feature type="transmembrane region" description="Helical" evidence="7">
    <location>
        <begin position="248"/>
        <end position="270"/>
    </location>
</feature>
<comment type="subcellular location">
    <subcellularLocation>
        <location evidence="1">Membrane</location>
        <topology evidence="1">Multi-pass membrane protein</topology>
    </subcellularLocation>
</comment>
<dbReference type="Proteomes" id="UP000064137">
    <property type="component" value="Chromosome"/>
</dbReference>
<feature type="transmembrane region" description="Helical" evidence="7">
    <location>
        <begin position="135"/>
        <end position="153"/>
    </location>
</feature>
<keyword evidence="6 7" id="KW-0472">Membrane</keyword>
<feature type="transmembrane region" description="Helical" evidence="7">
    <location>
        <begin position="98"/>
        <end position="115"/>
    </location>
</feature>
<evidence type="ECO:0000256" key="1">
    <source>
        <dbReference type="ARBA" id="ARBA00004141"/>
    </source>
</evidence>
<feature type="transmembrane region" description="Helical" evidence="7">
    <location>
        <begin position="369"/>
        <end position="393"/>
    </location>
</feature>
<evidence type="ECO:0000256" key="4">
    <source>
        <dbReference type="ARBA" id="ARBA00022847"/>
    </source>
</evidence>
<dbReference type="NCBIfam" id="NF037982">
    <property type="entry name" value="Nramp_1"/>
    <property type="match status" value="1"/>
</dbReference>
<evidence type="ECO:0000256" key="7">
    <source>
        <dbReference type="SAM" id="Phobius"/>
    </source>
</evidence>
<evidence type="ECO:0000256" key="2">
    <source>
        <dbReference type="ARBA" id="ARBA00022448"/>
    </source>
</evidence>
<keyword evidence="3 7" id="KW-0812">Transmembrane</keyword>
<dbReference type="AlphaFoldDB" id="A0A0U4VMF7"/>
<feature type="transmembrane region" description="Helical" evidence="7">
    <location>
        <begin position="290"/>
        <end position="312"/>
    </location>
</feature>
<proteinExistence type="predicted"/>
<dbReference type="GO" id="GO:0005886">
    <property type="term" value="C:plasma membrane"/>
    <property type="evidence" value="ECO:0007669"/>
    <property type="project" value="TreeGrafter"/>
</dbReference>
<dbReference type="GO" id="GO:0015293">
    <property type="term" value="F:symporter activity"/>
    <property type="evidence" value="ECO:0007669"/>
    <property type="project" value="UniProtKB-KW"/>
</dbReference>
<dbReference type="OrthoDB" id="9787548at2"/>
<dbReference type="RefSeq" id="WP_059314549.1">
    <property type="nucleotide sequence ID" value="NZ_CP013987.1"/>
</dbReference>
<protein>
    <submittedName>
        <fullName evidence="8">Mn2+/Fe2+ transporter</fullName>
    </submittedName>
</protein>
<feature type="transmembrane region" description="Helical" evidence="7">
    <location>
        <begin position="346"/>
        <end position="363"/>
    </location>
</feature>
<keyword evidence="2" id="KW-0813">Transport</keyword>
<keyword evidence="5 7" id="KW-1133">Transmembrane helix</keyword>
<evidence type="ECO:0000313" key="9">
    <source>
        <dbReference type="Proteomes" id="UP000064137"/>
    </source>
</evidence>
<dbReference type="EMBL" id="CP013987">
    <property type="protein sequence ID" value="ALZ84352.1"/>
    <property type="molecule type" value="Genomic_DNA"/>
</dbReference>
<dbReference type="PANTHER" id="PTHR11706">
    <property type="entry name" value="SOLUTE CARRIER PROTEIN FAMILY 11 MEMBER"/>
    <property type="match status" value="1"/>
</dbReference>